<reference evidence="1 2" key="1">
    <citation type="submission" date="2014-06" db="EMBL/GenBank/DDBJ databases">
        <title>Evolutionary Origins and Diversification of the Mycorrhizal Mutualists.</title>
        <authorList>
            <consortium name="DOE Joint Genome Institute"/>
            <consortium name="Mycorrhizal Genomics Consortium"/>
            <person name="Kohler A."/>
            <person name="Kuo A."/>
            <person name="Nagy L.G."/>
            <person name="Floudas D."/>
            <person name="Copeland A."/>
            <person name="Barry K.W."/>
            <person name="Cichocki N."/>
            <person name="Veneault-Fourrey C."/>
            <person name="LaButti K."/>
            <person name="Lindquist E.A."/>
            <person name="Lipzen A."/>
            <person name="Lundell T."/>
            <person name="Morin E."/>
            <person name="Murat C."/>
            <person name="Riley R."/>
            <person name="Ohm R."/>
            <person name="Sun H."/>
            <person name="Tunlid A."/>
            <person name="Henrissat B."/>
            <person name="Grigoriev I.V."/>
            <person name="Hibbett D.S."/>
            <person name="Martin F."/>
        </authorList>
    </citation>
    <scope>NUCLEOTIDE SEQUENCE [LARGE SCALE GENOMIC DNA]</scope>
    <source>
        <strain evidence="1 2">SS14</strain>
    </source>
</reference>
<dbReference type="HOGENOM" id="CLU_1960990_0_0_1"/>
<keyword evidence="2" id="KW-1185">Reference proteome</keyword>
<accession>A0A0C9UD87</accession>
<proteinExistence type="predicted"/>
<protein>
    <submittedName>
        <fullName evidence="1">Uncharacterized protein</fullName>
    </submittedName>
</protein>
<evidence type="ECO:0000313" key="1">
    <source>
        <dbReference type="EMBL" id="KIJ23371.1"/>
    </source>
</evidence>
<organism evidence="1 2">
    <name type="scientific">Sphaerobolus stellatus (strain SS14)</name>
    <dbReference type="NCBI Taxonomy" id="990650"/>
    <lineage>
        <taxon>Eukaryota</taxon>
        <taxon>Fungi</taxon>
        <taxon>Dikarya</taxon>
        <taxon>Basidiomycota</taxon>
        <taxon>Agaricomycotina</taxon>
        <taxon>Agaricomycetes</taxon>
        <taxon>Phallomycetidae</taxon>
        <taxon>Geastrales</taxon>
        <taxon>Sphaerobolaceae</taxon>
        <taxon>Sphaerobolus</taxon>
    </lineage>
</organism>
<dbReference type="EMBL" id="KN837703">
    <property type="protein sequence ID" value="KIJ23371.1"/>
    <property type="molecule type" value="Genomic_DNA"/>
</dbReference>
<sequence length="128" mass="14828">MPRSVLYLDLYILDNIAWVPRSVSNCAEFKRCLNAFSTHTQLQELKGLFNECIFYHNQTFQPLAALARILPVLRKTTARQPGGEVGWFEIQRNRKTVKPHTITRYKRSLYEAGGFYAPCGRTIEEFLS</sequence>
<gene>
    <name evidence="1" type="ORF">M422DRAFT_39645</name>
</gene>
<name>A0A0C9UD87_SPHS4</name>
<dbReference type="Proteomes" id="UP000054279">
    <property type="component" value="Unassembled WGS sequence"/>
</dbReference>
<evidence type="ECO:0000313" key="2">
    <source>
        <dbReference type="Proteomes" id="UP000054279"/>
    </source>
</evidence>
<dbReference type="AlphaFoldDB" id="A0A0C9UD87"/>